<proteinExistence type="predicted"/>
<accession>A0ACA9MR93</accession>
<evidence type="ECO:0000313" key="1">
    <source>
        <dbReference type="EMBL" id="CAG8602202.1"/>
    </source>
</evidence>
<dbReference type="Proteomes" id="UP000789366">
    <property type="component" value="Unassembled WGS sequence"/>
</dbReference>
<dbReference type="EMBL" id="CAJVPW010009189">
    <property type="protein sequence ID" value="CAG8602202.1"/>
    <property type="molecule type" value="Genomic_DNA"/>
</dbReference>
<feature type="non-terminal residue" evidence="1">
    <location>
        <position position="149"/>
    </location>
</feature>
<evidence type="ECO:0000313" key="2">
    <source>
        <dbReference type="Proteomes" id="UP000789366"/>
    </source>
</evidence>
<name>A0ACA9MR93_9GLOM</name>
<feature type="non-terminal residue" evidence="1">
    <location>
        <position position="1"/>
    </location>
</feature>
<protein>
    <submittedName>
        <fullName evidence="1">17909_t:CDS:1</fullName>
    </submittedName>
</protein>
<sequence>MRIQELVNLIEVQKAKLFDIFTRLFPKQKKVLELLKNLIIVHLEYIEASKQKLPSVKLRRQRDRLRDELENKLGDDLVEEIQSVLDDCEEIVEEVKKITENKEGKISKLIQRETISCQQIQQFKREENGSIIAEINKLQGKLEVREEEI</sequence>
<gene>
    <name evidence="1" type="ORF">SPELUC_LOCUS7170</name>
</gene>
<reference evidence="1" key="1">
    <citation type="submission" date="2021-06" db="EMBL/GenBank/DDBJ databases">
        <authorList>
            <person name="Kallberg Y."/>
            <person name="Tangrot J."/>
            <person name="Rosling A."/>
        </authorList>
    </citation>
    <scope>NUCLEOTIDE SEQUENCE</scope>
    <source>
        <strain evidence="1">28 12/20/2015</strain>
    </source>
</reference>
<keyword evidence="2" id="KW-1185">Reference proteome</keyword>
<organism evidence="1 2">
    <name type="scientific">Cetraspora pellucida</name>
    <dbReference type="NCBI Taxonomy" id="1433469"/>
    <lineage>
        <taxon>Eukaryota</taxon>
        <taxon>Fungi</taxon>
        <taxon>Fungi incertae sedis</taxon>
        <taxon>Mucoromycota</taxon>
        <taxon>Glomeromycotina</taxon>
        <taxon>Glomeromycetes</taxon>
        <taxon>Diversisporales</taxon>
        <taxon>Gigasporaceae</taxon>
        <taxon>Cetraspora</taxon>
    </lineage>
</organism>
<comment type="caution">
    <text evidence="1">The sequence shown here is derived from an EMBL/GenBank/DDBJ whole genome shotgun (WGS) entry which is preliminary data.</text>
</comment>